<dbReference type="PANTHER" id="PTHR39321">
    <property type="entry name" value="NICOTINATE-NUCLEOTIDE ADENYLYLTRANSFERASE-RELATED"/>
    <property type="match status" value="1"/>
</dbReference>
<evidence type="ECO:0000313" key="13">
    <source>
        <dbReference type="Proteomes" id="UP000285625"/>
    </source>
</evidence>
<keyword evidence="6 10" id="KW-0547">Nucleotide-binding</keyword>
<dbReference type="Proteomes" id="UP000285625">
    <property type="component" value="Unassembled WGS sequence"/>
</dbReference>
<evidence type="ECO:0000256" key="10">
    <source>
        <dbReference type="HAMAP-Rule" id="MF_00244"/>
    </source>
</evidence>
<dbReference type="EMBL" id="QXVO01000010">
    <property type="protein sequence ID" value="RIO46412.1"/>
    <property type="molecule type" value="Genomic_DNA"/>
</dbReference>
<dbReference type="InterPro" id="IPR014729">
    <property type="entry name" value="Rossmann-like_a/b/a_fold"/>
</dbReference>
<comment type="similarity">
    <text evidence="10">Belongs to the NadD family.</text>
</comment>
<evidence type="ECO:0000256" key="9">
    <source>
        <dbReference type="ARBA" id="ARBA00048721"/>
    </source>
</evidence>
<evidence type="ECO:0000259" key="11">
    <source>
        <dbReference type="Pfam" id="PF01467"/>
    </source>
</evidence>
<dbReference type="RefSeq" id="WP_119635273.1">
    <property type="nucleotide sequence ID" value="NZ_CP118163.1"/>
</dbReference>
<dbReference type="EC" id="2.7.7.18" evidence="10"/>
<keyword evidence="8 10" id="KW-0520">NAD</keyword>
<evidence type="ECO:0000256" key="1">
    <source>
        <dbReference type="ARBA" id="ARBA00002324"/>
    </source>
</evidence>
<dbReference type="STRING" id="1284.SHYC_06580"/>
<comment type="function">
    <text evidence="1 10">Catalyzes the reversible adenylation of nicotinate mononucleotide (NaMN) to nicotinic acid adenine dinucleotide (NaAD).</text>
</comment>
<dbReference type="Pfam" id="PF01467">
    <property type="entry name" value="CTP_transf_like"/>
    <property type="match status" value="1"/>
</dbReference>
<sequence length="189" mass="22135">MKKIVIYGGQFNPIHSAHEMVATMVNEAIAPDIFYFLPSYKSPLKKHVDIIDVEHRIEMIKCVIKNLGFGTIRYDEIERKGESYTYDTLKVIQKEHPDAQLYFIIGTDQHAQLSRWHQINALRSFVTFIVVNRRTNEKTTHDDSVMHVNIPEMAISSTEIRERRKQGLTIHMWVPLNVEDYIMKEDLYG</sequence>
<dbReference type="Gene3D" id="3.40.50.620">
    <property type="entry name" value="HUPs"/>
    <property type="match status" value="1"/>
</dbReference>
<dbReference type="SUPFAM" id="SSF52374">
    <property type="entry name" value="Nucleotidylyl transferase"/>
    <property type="match status" value="1"/>
</dbReference>
<dbReference type="PANTHER" id="PTHR39321:SF3">
    <property type="entry name" value="PHOSPHOPANTETHEINE ADENYLYLTRANSFERASE"/>
    <property type="match status" value="1"/>
</dbReference>
<dbReference type="InterPro" id="IPR005248">
    <property type="entry name" value="NadD/NMNAT"/>
</dbReference>
<dbReference type="NCBIfam" id="TIGR00482">
    <property type="entry name" value="nicotinate (nicotinamide) nucleotide adenylyltransferase"/>
    <property type="match status" value="1"/>
</dbReference>
<evidence type="ECO:0000256" key="2">
    <source>
        <dbReference type="ARBA" id="ARBA00005019"/>
    </source>
</evidence>
<dbReference type="HAMAP" id="MF_00244">
    <property type="entry name" value="NaMN_adenylyltr"/>
    <property type="match status" value="1"/>
</dbReference>
<keyword evidence="7 10" id="KW-0067">ATP-binding</keyword>
<dbReference type="GO" id="GO:0009435">
    <property type="term" value="P:NAD+ biosynthetic process"/>
    <property type="evidence" value="ECO:0007669"/>
    <property type="project" value="UniProtKB-UniRule"/>
</dbReference>
<evidence type="ECO:0000256" key="6">
    <source>
        <dbReference type="ARBA" id="ARBA00022741"/>
    </source>
</evidence>
<gene>
    <name evidence="10 12" type="primary">nadD</name>
    <name evidence="12" type="ORF">BUZ57_04680</name>
</gene>
<name>A0A418JJZ1_STAHY</name>
<evidence type="ECO:0000256" key="8">
    <source>
        <dbReference type="ARBA" id="ARBA00023027"/>
    </source>
</evidence>
<evidence type="ECO:0000256" key="7">
    <source>
        <dbReference type="ARBA" id="ARBA00022840"/>
    </source>
</evidence>
<dbReference type="InterPro" id="IPR004821">
    <property type="entry name" value="Cyt_trans-like"/>
</dbReference>
<protein>
    <recommendedName>
        <fullName evidence="10">Probable nicotinate-nucleotide adenylyltransferase</fullName>
        <ecNumber evidence="10">2.7.7.18</ecNumber>
    </recommendedName>
    <alternativeName>
        <fullName evidence="10">Deamido-NAD(+) diphosphorylase</fullName>
    </alternativeName>
    <alternativeName>
        <fullName evidence="10">Deamido-NAD(+) pyrophosphorylase</fullName>
    </alternativeName>
    <alternativeName>
        <fullName evidence="10">Nicotinate mononucleotide adenylyltransferase</fullName>
        <shortName evidence="10">NaMN adenylyltransferase</shortName>
    </alternativeName>
</protein>
<dbReference type="CDD" id="cd02165">
    <property type="entry name" value="NMNAT"/>
    <property type="match status" value="1"/>
</dbReference>
<dbReference type="GO" id="GO:0005524">
    <property type="term" value="F:ATP binding"/>
    <property type="evidence" value="ECO:0007669"/>
    <property type="project" value="UniProtKB-KW"/>
</dbReference>
<dbReference type="UniPathway" id="UPA00253">
    <property type="reaction ID" value="UER00332"/>
</dbReference>
<dbReference type="GO" id="GO:0004515">
    <property type="term" value="F:nicotinate-nucleotide adenylyltransferase activity"/>
    <property type="evidence" value="ECO:0007669"/>
    <property type="project" value="UniProtKB-UniRule"/>
</dbReference>
<evidence type="ECO:0000256" key="3">
    <source>
        <dbReference type="ARBA" id="ARBA00022642"/>
    </source>
</evidence>
<feature type="domain" description="Cytidyltransferase-like" evidence="11">
    <location>
        <begin position="6"/>
        <end position="163"/>
    </location>
</feature>
<reference evidence="12 13" key="1">
    <citation type="journal article" date="2016" name="Front. Microbiol.">
        <title>Comprehensive Phylogenetic Analysis of Bovine Non-aureus Staphylococci Species Based on Whole-Genome Sequencing.</title>
        <authorList>
            <person name="Naushad S."/>
            <person name="Barkema H.W."/>
            <person name="Luby C."/>
            <person name="Condas L.A."/>
            <person name="Nobrega D.B."/>
            <person name="Carson D.A."/>
            <person name="De Buck J."/>
        </authorList>
    </citation>
    <scope>NUCLEOTIDE SEQUENCE [LARGE SCALE GENOMIC DNA]</scope>
    <source>
        <strain evidence="12 13">SNUC 5959</strain>
    </source>
</reference>
<dbReference type="AlphaFoldDB" id="A0A418JJZ1"/>
<accession>A0A418JJZ1</accession>
<proteinExistence type="inferred from homology"/>
<keyword evidence="4 10" id="KW-0808">Transferase</keyword>
<comment type="pathway">
    <text evidence="2 10">Cofactor biosynthesis; NAD(+) biosynthesis; deamido-NAD(+) from nicotinate D-ribonucleotide: step 1/1.</text>
</comment>
<keyword evidence="3 10" id="KW-0662">Pyridine nucleotide biosynthesis</keyword>
<comment type="catalytic activity">
    <reaction evidence="9 10">
        <text>nicotinate beta-D-ribonucleotide + ATP + H(+) = deamido-NAD(+) + diphosphate</text>
        <dbReference type="Rhea" id="RHEA:22860"/>
        <dbReference type="ChEBI" id="CHEBI:15378"/>
        <dbReference type="ChEBI" id="CHEBI:30616"/>
        <dbReference type="ChEBI" id="CHEBI:33019"/>
        <dbReference type="ChEBI" id="CHEBI:57502"/>
        <dbReference type="ChEBI" id="CHEBI:58437"/>
        <dbReference type="EC" id="2.7.7.18"/>
    </reaction>
</comment>
<evidence type="ECO:0000256" key="5">
    <source>
        <dbReference type="ARBA" id="ARBA00022695"/>
    </source>
</evidence>
<comment type="caution">
    <text evidence="12">The sequence shown here is derived from an EMBL/GenBank/DDBJ whole genome shotgun (WGS) entry which is preliminary data.</text>
</comment>
<keyword evidence="5 10" id="KW-0548">Nucleotidyltransferase</keyword>
<dbReference type="NCBIfam" id="NF000840">
    <property type="entry name" value="PRK00071.1-3"/>
    <property type="match status" value="1"/>
</dbReference>
<evidence type="ECO:0000313" key="12">
    <source>
        <dbReference type="EMBL" id="RIO46412.1"/>
    </source>
</evidence>
<evidence type="ECO:0000256" key="4">
    <source>
        <dbReference type="ARBA" id="ARBA00022679"/>
    </source>
</evidence>
<organism evidence="12 13">
    <name type="scientific">Staphylococcus hyicus</name>
    <dbReference type="NCBI Taxonomy" id="1284"/>
    <lineage>
        <taxon>Bacteria</taxon>
        <taxon>Bacillati</taxon>
        <taxon>Bacillota</taxon>
        <taxon>Bacilli</taxon>
        <taxon>Bacillales</taxon>
        <taxon>Staphylococcaceae</taxon>
        <taxon>Staphylococcus</taxon>
    </lineage>
</organism>